<name>A0ABV2M044_9FIRM</name>
<dbReference type="PRINTS" id="PR00411">
    <property type="entry name" value="PNDRDTASEI"/>
</dbReference>
<dbReference type="InterPro" id="IPR004792">
    <property type="entry name" value="BaiN-like"/>
</dbReference>
<dbReference type="Gene3D" id="1.10.8.260">
    <property type="entry name" value="HI0933 insert domain-like"/>
    <property type="match status" value="1"/>
</dbReference>
<dbReference type="SUPFAM" id="SSF51905">
    <property type="entry name" value="FAD/NAD(P)-binding domain"/>
    <property type="match status" value="1"/>
</dbReference>
<gene>
    <name evidence="6" type="ORF">ABID24_001060</name>
</gene>
<dbReference type="InterPro" id="IPR055178">
    <property type="entry name" value="RsdA/BaiN/AoA(So)-like_dom"/>
</dbReference>
<evidence type="ECO:0000256" key="3">
    <source>
        <dbReference type="ARBA" id="ARBA00022827"/>
    </source>
</evidence>
<evidence type="ECO:0000256" key="2">
    <source>
        <dbReference type="ARBA" id="ARBA00022630"/>
    </source>
</evidence>
<comment type="cofactor">
    <cofactor evidence="1">
        <name>FAD</name>
        <dbReference type="ChEBI" id="CHEBI:57692"/>
    </cofactor>
</comment>
<accession>A0ABV2M044</accession>
<keyword evidence="2" id="KW-0285">Flavoprotein</keyword>
<dbReference type="PANTHER" id="PTHR42887:SF2">
    <property type="entry name" value="OS12G0638800 PROTEIN"/>
    <property type="match status" value="1"/>
</dbReference>
<evidence type="ECO:0000313" key="6">
    <source>
        <dbReference type="EMBL" id="MET3749826.1"/>
    </source>
</evidence>
<dbReference type="InterPro" id="IPR023166">
    <property type="entry name" value="BaiN-like_dom_sf"/>
</dbReference>
<dbReference type="Proteomes" id="UP001549106">
    <property type="component" value="Unassembled WGS sequence"/>
</dbReference>
<keyword evidence="7" id="KW-1185">Reference proteome</keyword>
<feature type="domain" description="RsdA/BaiN/AoA(So)-like insert" evidence="5">
    <location>
        <begin position="203"/>
        <end position="324"/>
    </location>
</feature>
<evidence type="ECO:0000259" key="4">
    <source>
        <dbReference type="Pfam" id="PF03486"/>
    </source>
</evidence>
<dbReference type="PANTHER" id="PTHR42887">
    <property type="entry name" value="OS12G0638800 PROTEIN"/>
    <property type="match status" value="1"/>
</dbReference>
<keyword evidence="3" id="KW-0274">FAD</keyword>
<dbReference type="InterPro" id="IPR057661">
    <property type="entry name" value="RsdA/BaiN/AoA(So)_Rossmann"/>
</dbReference>
<sequence>MKENQPAKKKKKPVDPSRSLIVIGGGAAGLMAAVQAAKTGVFVTLLEHNEKTGRKIAVTGNGRCNLTNLDQYEGAYRGTHPEFVRETFEQFSVKDTLDFFEEIGILTTERKGWLYPRSGQAKCVPELLEMKARSLKVKIKTLEHVKKIFFSDNLWNVQTETWTYQGGAVILAGGSKASAVAGADGSCYALASELGHQIIKPIPALTGLKCQNSSLSLWAGVRTEAAVQLFINGSPSGKETGEVQLTEYGISGIPVFQLSRYATRALAEKKQVQLSVNFLPEYTEETLKRLMKKRKELCPYKTEEELFAGLLPDRLVRLLMKQKDPLRSAVDFKLTVKDSLGFDLAQVCSGGVATDEINPSTLESRLHRGLYFAGELLDIDGACGGYNLQWAWSSGAVAGIHGAKELI</sequence>
<dbReference type="NCBIfam" id="TIGR00275">
    <property type="entry name" value="aminoacetone oxidase family FAD-binding enzyme"/>
    <property type="match status" value="1"/>
</dbReference>
<evidence type="ECO:0000256" key="1">
    <source>
        <dbReference type="ARBA" id="ARBA00001974"/>
    </source>
</evidence>
<dbReference type="Pfam" id="PF22780">
    <property type="entry name" value="HI0933_like_1st"/>
    <property type="match status" value="1"/>
</dbReference>
<dbReference type="Gene3D" id="2.40.30.10">
    <property type="entry name" value="Translation factors"/>
    <property type="match status" value="1"/>
</dbReference>
<dbReference type="PRINTS" id="PR00368">
    <property type="entry name" value="FADPNR"/>
</dbReference>
<dbReference type="SUPFAM" id="SSF160996">
    <property type="entry name" value="HI0933 insert domain-like"/>
    <property type="match status" value="1"/>
</dbReference>
<organism evidence="6 7">
    <name type="scientific">Blautia caecimuris</name>
    <dbReference type="NCBI Taxonomy" id="1796615"/>
    <lineage>
        <taxon>Bacteria</taxon>
        <taxon>Bacillati</taxon>
        <taxon>Bacillota</taxon>
        <taxon>Clostridia</taxon>
        <taxon>Lachnospirales</taxon>
        <taxon>Lachnospiraceae</taxon>
        <taxon>Blautia</taxon>
    </lineage>
</organism>
<evidence type="ECO:0000259" key="5">
    <source>
        <dbReference type="Pfam" id="PF22780"/>
    </source>
</evidence>
<feature type="domain" description="RsdA/BaiN/AoA(So)-like Rossmann fold-like" evidence="4">
    <location>
        <begin position="19"/>
        <end position="399"/>
    </location>
</feature>
<dbReference type="RefSeq" id="WP_257464174.1">
    <property type="nucleotide sequence ID" value="NZ_BAABXP010000006.1"/>
</dbReference>
<dbReference type="Pfam" id="PF03486">
    <property type="entry name" value="HI0933_like"/>
    <property type="match status" value="1"/>
</dbReference>
<comment type="caution">
    <text evidence="6">The sequence shown here is derived from an EMBL/GenBank/DDBJ whole genome shotgun (WGS) entry which is preliminary data.</text>
</comment>
<evidence type="ECO:0000313" key="7">
    <source>
        <dbReference type="Proteomes" id="UP001549106"/>
    </source>
</evidence>
<protein>
    <submittedName>
        <fullName evidence="6">Rossmann fold flavoprotein</fullName>
    </submittedName>
</protein>
<dbReference type="Gene3D" id="3.50.50.60">
    <property type="entry name" value="FAD/NAD(P)-binding domain"/>
    <property type="match status" value="1"/>
</dbReference>
<proteinExistence type="predicted"/>
<dbReference type="EMBL" id="JBEPMJ010000005">
    <property type="protein sequence ID" value="MET3749826.1"/>
    <property type="molecule type" value="Genomic_DNA"/>
</dbReference>
<dbReference type="InterPro" id="IPR036188">
    <property type="entry name" value="FAD/NAD-bd_sf"/>
</dbReference>
<reference evidence="6 7" key="1">
    <citation type="submission" date="2024-06" db="EMBL/GenBank/DDBJ databases">
        <title>Genomic Encyclopedia of Type Strains, Phase IV (KMG-IV): sequencing the most valuable type-strain genomes for metagenomic binning, comparative biology and taxonomic classification.</title>
        <authorList>
            <person name="Goeker M."/>
        </authorList>
    </citation>
    <scope>NUCLEOTIDE SEQUENCE [LARGE SCALE GENOMIC DNA]</scope>
    <source>
        <strain evidence="6 7">DSM 29492</strain>
    </source>
</reference>